<reference evidence="3 4" key="1">
    <citation type="submission" date="2018-01" db="EMBL/GenBank/DDBJ databases">
        <title>Complete genome sequence of Flavivirga eckloniae ECD14 isolated from seaweed Ecklonia cava.</title>
        <authorList>
            <person name="Lee J.H."/>
            <person name="Baik K.S."/>
            <person name="Seong C.N."/>
        </authorList>
    </citation>
    <scope>NUCLEOTIDE SEQUENCE [LARGE SCALE GENOMIC DNA]</scope>
    <source>
        <strain evidence="3 4">ECD14</strain>
    </source>
</reference>
<dbReference type="KEGG" id="fek:C1H87_12250"/>
<evidence type="ECO:0000313" key="4">
    <source>
        <dbReference type="Proteomes" id="UP000235826"/>
    </source>
</evidence>
<dbReference type="SUPFAM" id="SSF52266">
    <property type="entry name" value="SGNH hydrolase"/>
    <property type="match status" value="1"/>
</dbReference>
<dbReference type="InterPro" id="IPR013830">
    <property type="entry name" value="SGNH_hydro"/>
</dbReference>
<dbReference type="PANTHER" id="PTHR30383:SF5">
    <property type="entry name" value="SGNH HYDROLASE-TYPE ESTERASE DOMAIN-CONTAINING PROTEIN"/>
    <property type="match status" value="1"/>
</dbReference>
<feature type="chain" id="PRO_5014966498" description="SGNH hydrolase-type esterase domain-containing protein" evidence="1">
    <location>
        <begin position="22"/>
        <end position="319"/>
    </location>
</feature>
<dbReference type="Gene3D" id="3.40.50.1110">
    <property type="entry name" value="SGNH hydrolase"/>
    <property type="match status" value="1"/>
</dbReference>
<dbReference type="EMBL" id="CP025791">
    <property type="protein sequence ID" value="AUP79436.1"/>
    <property type="molecule type" value="Genomic_DNA"/>
</dbReference>
<name>A0A2K9PQW8_9FLAO</name>
<sequence>MKLKRKHFFIFLMICILSCTKADKAMYPLHEKKVLILGNSITQDGKYVDFLEYYLRKNHPEKPLDIISIGLSSETVSGNSEPAHEFPRPNIHTRLNDALQAVKPELVIACYGMNDGIFSANNRERFNAYKEGIYELKRKIEKQGATLILLTPTIFDPTPIKDIVNKSEDVVGYKHPYYKYNDVLKSYANWLLGFKDIQVINLHKYLNANLAEMKAHKGDASFLPDGIHPNQTGHFLMAKKILNDLYPKIQIDDPVTEIEKLKNDPLFLLSSKRRQIRSEGWLNYIGYKREAVVKSNEISATQEQVKKLDDEIFKTQLNK</sequence>
<dbReference type="Pfam" id="PF13472">
    <property type="entry name" value="Lipase_GDSL_2"/>
    <property type="match status" value="1"/>
</dbReference>
<keyword evidence="4" id="KW-1185">Reference proteome</keyword>
<proteinExistence type="predicted"/>
<dbReference type="OrthoDB" id="9774205at2"/>
<dbReference type="Proteomes" id="UP000235826">
    <property type="component" value="Chromosome"/>
</dbReference>
<dbReference type="RefSeq" id="WP_102756091.1">
    <property type="nucleotide sequence ID" value="NZ_CP025791.1"/>
</dbReference>
<protein>
    <recommendedName>
        <fullName evidence="2">SGNH hydrolase-type esterase domain-containing protein</fullName>
    </recommendedName>
</protein>
<accession>A0A2K9PQW8</accession>
<organism evidence="3 4">
    <name type="scientific">Flavivirga eckloniae</name>
    <dbReference type="NCBI Taxonomy" id="1803846"/>
    <lineage>
        <taxon>Bacteria</taxon>
        <taxon>Pseudomonadati</taxon>
        <taxon>Bacteroidota</taxon>
        <taxon>Flavobacteriia</taxon>
        <taxon>Flavobacteriales</taxon>
        <taxon>Flavobacteriaceae</taxon>
        <taxon>Flavivirga</taxon>
    </lineage>
</organism>
<gene>
    <name evidence="3" type="ORF">C1H87_12250</name>
</gene>
<evidence type="ECO:0000259" key="2">
    <source>
        <dbReference type="Pfam" id="PF13472"/>
    </source>
</evidence>
<dbReference type="InterPro" id="IPR036514">
    <property type="entry name" value="SGNH_hydro_sf"/>
</dbReference>
<dbReference type="InterPro" id="IPR051532">
    <property type="entry name" value="Ester_Hydrolysis_Enzymes"/>
</dbReference>
<dbReference type="GO" id="GO:0004622">
    <property type="term" value="F:phosphatidylcholine lysophospholipase activity"/>
    <property type="evidence" value="ECO:0007669"/>
    <property type="project" value="TreeGrafter"/>
</dbReference>
<dbReference type="CDD" id="cd01834">
    <property type="entry name" value="SGNH_hydrolase_like_2"/>
    <property type="match status" value="1"/>
</dbReference>
<keyword evidence="1" id="KW-0732">Signal</keyword>
<feature type="domain" description="SGNH hydrolase-type esterase" evidence="2">
    <location>
        <begin position="37"/>
        <end position="234"/>
    </location>
</feature>
<evidence type="ECO:0000256" key="1">
    <source>
        <dbReference type="SAM" id="SignalP"/>
    </source>
</evidence>
<dbReference type="AlphaFoldDB" id="A0A2K9PQW8"/>
<evidence type="ECO:0000313" key="3">
    <source>
        <dbReference type="EMBL" id="AUP79436.1"/>
    </source>
</evidence>
<dbReference type="PANTHER" id="PTHR30383">
    <property type="entry name" value="THIOESTERASE 1/PROTEASE 1/LYSOPHOSPHOLIPASE L1"/>
    <property type="match status" value="1"/>
</dbReference>
<feature type="signal peptide" evidence="1">
    <location>
        <begin position="1"/>
        <end position="21"/>
    </location>
</feature>